<dbReference type="PANTHER" id="PTHR30146">
    <property type="entry name" value="LACI-RELATED TRANSCRIPTIONAL REPRESSOR"/>
    <property type="match status" value="1"/>
</dbReference>
<dbReference type="InterPro" id="IPR046335">
    <property type="entry name" value="LacI/GalR-like_sensor"/>
</dbReference>
<accession>A0A1X9LLE7</accession>
<dbReference type="AlphaFoldDB" id="A0A1X9LLE7"/>
<proteinExistence type="predicted"/>
<dbReference type="STRING" id="1619308.B5808_12475"/>
<dbReference type="Gene3D" id="3.40.50.2300">
    <property type="match status" value="2"/>
</dbReference>
<dbReference type="Pfam" id="PF13377">
    <property type="entry name" value="Peripla_BP_3"/>
    <property type="match status" value="1"/>
</dbReference>
<dbReference type="Proteomes" id="UP000192775">
    <property type="component" value="Chromosome"/>
</dbReference>
<dbReference type="GO" id="GO:0003700">
    <property type="term" value="F:DNA-binding transcription factor activity"/>
    <property type="evidence" value="ECO:0007669"/>
    <property type="project" value="TreeGrafter"/>
</dbReference>
<keyword evidence="2" id="KW-1185">Reference proteome</keyword>
<dbReference type="InterPro" id="IPR010982">
    <property type="entry name" value="Lambda_DNA-bd_dom_sf"/>
</dbReference>
<evidence type="ECO:0000313" key="1">
    <source>
        <dbReference type="EMBL" id="ARJ05947.1"/>
    </source>
</evidence>
<dbReference type="PANTHER" id="PTHR30146:SF109">
    <property type="entry name" value="HTH-TYPE TRANSCRIPTIONAL REGULATOR GALS"/>
    <property type="match status" value="1"/>
</dbReference>
<dbReference type="RefSeq" id="WP_085020085.1">
    <property type="nucleotide sequence ID" value="NZ_BMHD01000001.1"/>
</dbReference>
<dbReference type="PROSITE" id="PS50932">
    <property type="entry name" value="HTH_LACI_2"/>
    <property type="match status" value="1"/>
</dbReference>
<dbReference type="SUPFAM" id="SSF53822">
    <property type="entry name" value="Periplasmic binding protein-like I"/>
    <property type="match status" value="1"/>
</dbReference>
<reference evidence="1 2" key="1">
    <citation type="submission" date="2017-04" db="EMBL/GenBank/DDBJ databases">
        <authorList>
            <person name="Afonso C.L."/>
            <person name="Miller P.J."/>
            <person name="Scott M.A."/>
            <person name="Spackman E."/>
            <person name="Goraichik I."/>
            <person name="Dimitrov K.M."/>
            <person name="Suarez D.L."/>
            <person name="Swayne D.E."/>
        </authorList>
    </citation>
    <scope>NUCLEOTIDE SEQUENCE [LARGE SCALE GENOMIC DNA]</scope>
    <source>
        <strain evidence="2">XA(T)</strain>
    </source>
</reference>
<organism evidence="1 2">
    <name type="scientific">Cnuibacter physcomitrellae</name>
    <dbReference type="NCBI Taxonomy" id="1619308"/>
    <lineage>
        <taxon>Bacteria</taxon>
        <taxon>Bacillati</taxon>
        <taxon>Actinomycetota</taxon>
        <taxon>Actinomycetes</taxon>
        <taxon>Micrococcales</taxon>
        <taxon>Microbacteriaceae</taxon>
        <taxon>Cnuibacter</taxon>
    </lineage>
</organism>
<dbReference type="PROSITE" id="PS00356">
    <property type="entry name" value="HTH_LACI_1"/>
    <property type="match status" value="1"/>
</dbReference>
<dbReference type="SMART" id="SM00354">
    <property type="entry name" value="HTH_LACI"/>
    <property type="match status" value="1"/>
</dbReference>
<dbReference type="GO" id="GO:0000976">
    <property type="term" value="F:transcription cis-regulatory region binding"/>
    <property type="evidence" value="ECO:0007669"/>
    <property type="project" value="TreeGrafter"/>
</dbReference>
<dbReference type="InterPro" id="IPR028082">
    <property type="entry name" value="Peripla_BP_I"/>
</dbReference>
<evidence type="ECO:0000313" key="2">
    <source>
        <dbReference type="Proteomes" id="UP000192775"/>
    </source>
</evidence>
<name>A0A1X9LLE7_9MICO</name>
<dbReference type="InterPro" id="IPR000843">
    <property type="entry name" value="HTH_LacI"/>
</dbReference>
<dbReference type="SUPFAM" id="SSF47413">
    <property type="entry name" value="lambda repressor-like DNA-binding domains"/>
    <property type="match status" value="1"/>
</dbReference>
<dbReference type="KEGG" id="cphy:B5808_12475"/>
<dbReference type="CDD" id="cd01392">
    <property type="entry name" value="HTH_LacI"/>
    <property type="match status" value="1"/>
</dbReference>
<dbReference type="Gene3D" id="1.10.260.40">
    <property type="entry name" value="lambda repressor-like DNA-binding domains"/>
    <property type="match status" value="1"/>
</dbReference>
<protein>
    <submittedName>
        <fullName evidence="1">Transcriptional regulator</fullName>
    </submittedName>
</protein>
<sequence length="347" mass="36868">MQRLPTIVDVASTAGVSRQTVSNVLNSPDIVKPETRIRVEAAIASLGYHPHESARRLRMRKSSTIGIRLDPQTDGISGSVLDRFLHALTEQAAEQGLRILLFTARDHHDEVTQIERLRDTGDVDAFVLTSTTLGDPRTTRLAELGVSFVTFGRPWGVDDMDDPAHLWVDVDGRSGLHEATSAYLSTGLRRVGYIGWPAGSGSGDDRMRGWRDAMLEAAQSPASGEVELEALCVAVEDGVSQGAEAYRRLRAAGEVDAVVCASDSLALGALLASGGAIPVTGYDDTPVAAAVGLSSVRQPLDEVAAGVLELLTGAHAGRSTGGPANDPRHRLVRPRLVTRSPAPLPPR</sequence>
<dbReference type="EMBL" id="CP020715">
    <property type="protein sequence ID" value="ARJ05947.1"/>
    <property type="molecule type" value="Genomic_DNA"/>
</dbReference>
<gene>
    <name evidence="1" type="ORF">B5808_12475</name>
</gene>
<dbReference type="Pfam" id="PF00356">
    <property type="entry name" value="LacI"/>
    <property type="match status" value="1"/>
</dbReference>